<dbReference type="RefSeq" id="WP_078684627.1">
    <property type="nucleotide sequence ID" value="NZ_FUYA01000003.1"/>
</dbReference>
<sequence>MKITCPHCDYAREVPDDKIPTKSVRATCPKCGKKFQFRAPEFSFDDELKQNETPQAPAEGVKTVKISLSEEEVAADEHSVAKKQQEHEDVEDELNPSKPQSMQETEEIWDRLNSMDGEEDENRAYRERWQEQQEFRPRESSTQASSSVPFENLEEHGFFNGLIETIKKVSKTPTEFFSKMPLAGGRKMPLIFYILLGEFSALCQTIWQVLGSILGINVLVALGPQPAGNSEPGPESFAILLVLPILLFLFSHISSGILHGTIRLLHKKNQPYEATYRVICYSCAPTVLSVFPVIGAIVGSVWSLVLTYKGLKKVHGMSVGKTISVLLLPFLALMILSMIVSFLIAMWFAVNTGSI</sequence>
<keyword evidence="3 6" id="KW-1133">Transmembrane helix</keyword>
<dbReference type="OrthoDB" id="5469864at2"/>
<keyword evidence="4 6" id="KW-0472">Membrane</keyword>
<gene>
    <name evidence="9" type="ORF">SAMN02745702_01063</name>
</gene>
<evidence type="ECO:0000313" key="9">
    <source>
        <dbReference type="EMBL" id="SKA69207.1"/>
    </source>
</evidence>
<feature type="transmembrane region" description="Helical" evidence="6">
    <location>
        <begin position="278"/>
        <end position="305"/>
    </location>
</feature>
<dbReference type="Proteomes" id="UP000189733">
    <property type="component" value="Unassembled WGS sequence"/>
</dbReference>
<dbReference type="InterPro" id="IPR011723">
    <property type="entry name" value="Znf/thioredoxin_put"/>
</dbReference>
<dbReference type="GO" id="GO:0016020">
    <property type="term" value="C:membrane"/>
    <property type="evidence" value="ECO:0007669"/>
    <property type="project" value="UniProtKB-SubCell"/>
</dbReference>
<evidence type="ECO:0000256" key="6">
    <source>
        <dbReference type="SAM" id="Phobius"/>
    </source>
</evidence>
<feature type="compositionally biased region" description="Basic and acidic residues" evidence="5">
    <location>
        <begin position="75"/>
        <end position="87"/>
    </location>
</feature>
<organism evidence="9 10">
    <name type="scientific">Desulfobaculum bizertense DSM 18034</name>
    <dbReference type="NCBI Taxonomy" id="1121442"/>
    <lineage>
        <taxon>Bacteria</taxon>
        <taxon>Pseudomonadati</taxon>
        <taxon>Thermodesulfobacteriota</taxon>
        <taxon>Desulfovibrionia</taxon>
        <taxon>Desulfovibrionales</taxon>
        <taxon>Desulfovibrionaceae</taxon>
        <taxon>Desulfobaculum</taxon>
    </lineage>
</organism>
<feature type="region of interest" description="Disordered" evidence="5">
    <location>
        <begin position="70"/>
        <end position="106"/>
    </location>
</feature>
<evidence type="ECO:0000259" key="8">
    <source>
        <dbReference type="Pfam" id="PF13717"/>
    </source>
</evidence>
<keyword evidence="10" id="KW-1185">Reference proteome</keyword>
<evidence type="ECO:0000256" key="3">
    <source>
        <dbReference type="ARBA" id="ARBA00022989"/>
    </source>
</evidence>
<feature type="transmembrane region" description="Helical" evidence="6">
    <location>
        <begin position="236"/>
        <end position="258"/>
    </location>
</feature>
<feature type="domain" description="Zinc finger/thioredoxin putative" evidence="8">
    <location>
        <begin position="1"/>
        <end position="35"/>
    </location>
</feature>
<comment type="subcellular location">
    <subcellularLocation>
        <location evidence="1">Membrane</location>
        <topology evidence="1">Multi-pass membrane protein</topology>
    </subcellularLocation>
</comment>
<evidence type="ECO:0000313" key="10">
    <source>
        <dbReference type="Proteomes" id="UP000189733"/>
    </source>
</evidence>
<protein>
    <submittedName>
        <fullName evidence="9">MJ0042 family finger-like domain-containing protein</fullName>
    </submittedName>
</protein>
<evidence type="ECO:0000259" key="7">
    <source>
        <dbReference type="Pfam" id="PF04893"/>
    </source>
</evidence>
<dbReference type="InterPro" id="IPR006977">
    <property type="entry name" value="Yip1_dom"/>
</dbReference>
<evidence type="ECO:0000256" key="1">
    <source>
        <dbReference type="ARBA" id="ARBA00004141"/>
    </source>
</evidence>
<reference evidence="9 10" key="1">
    <citation type="submission" date="2017-02" db="EMBL/GenBank/DDBJ databases">
        <authorList>
            <person name="Peterson S.W."/>
        </authorList>
    </citation>
    <scope>NUCLEOTIDE SEQUENCE [LARGE SCALE GENOMIC DNA]</scope>
    <source>
        <strain evidence="9 10">DSM 18034</strain>
    </source>
</reference>
<evidence type="ECO:0000256" key="4">
    <source>
        <dbReference type="ARBA" id="ARBA00023136"/>
    </source>
</evidence>
<proteinExistence type="predicted"/>
<feature type="transmembrane region" description="Helical" evidence="6">
    <location>
        <begin position="325"/>
        <end position="350"/>
    </location>
</feature>
<dbReference type="EMBL" id="FUYA01000003">
    <property type="protein sequence ID" value="SKA69207.1"/>
    <property type="molecule type" value="Genomic_DNA"/>
</dbReference>
<feature type="transmembrane region" description="Helical" evidence="6">
    <location>
        <begin position="190"/>
        <end position="216"/>
    </location>
</feature>
<keyword evidence="2 6" id="KW-0812">Transmembrane</keyword>
<evidence type="ECO:0000256" key="5">
    <source>
        <dbReference type="SAM" id="MobiDB-lite"/>
    </source>
</evidence>
<evidence type="ECO:0000256" key="2">
    <source>
        <dbReference type="ARBA" id="ARBA00022692"/>
    </source>
</evidence>
<feature type="domain" description="Yip1" evidence="7">
    <location>
        <begin position="172"/>
        <end position="339"/>
    </location>
</feature>
<name>A0A1T4VW86_9BACT</name>
<dbReference type="Pfam" id="PF04893">
    <property type="entry name" value="Yip1"/>
    <property type="match status" value="1"/>
</dbReference>
<accession>A0A1T4VW86</accession>
<dbReference type="Pfam" id="PF13717">
    <property type="entry name" value="Zn_ribbon_4"/>
    <property type="match status" value="1"/>
</dbReference>
<dbReference type="STRING" id="1121442.SAMN02745702_01063"/>
<dbReference type="AlphaFoldDB" id="A0A1T4VW86"/>